<organism evidence="1">
    <name type="scientific">Candidatus Kentrum sp. TC</name>
    <dbReference type="NCBI Taxonomy" id="2126339"/>
    <lineage>
        <taxon>Bacteria</taxon>
        <taxon>Pseudomonadati</taxon>
        <taxon>Pseudomonadota</taxon>
        <taxon>Gammaproteobacteria</taxon>
        <taxon>Candidatus Kentrum</taxon>
    </lineage>
</organism>
<sequence length="92" mass="10170">MKPTDKYVTDTHALVWKLCAPSRLGRSAQSVFAQADANAARIHIPVVVVAELAMIAQKQRIPGFDDEAFDTAMWALKDPVMRDSTLVATVWD</sequence>
<evidence type="ECO:0008006" key="2">
    <source>
        <dbReference type="Google" id="ProtNLM"/>
    </source>
</evidence>
<dbReference type="AlphaFoldDB" id="A0A450Y9Z9"/>
<reference evidence="1" key="1">
    <citation type="submission" date="2019-02" db="EMBL/GenBank/DDBJ databases">
        <authorList>
            <person name="Gruber-Vodicka R. H."/>
            <person name="Seah K. B. B."/>
        </authorList>
    </citation>
    <scope>NUCLEOTIDE SEQUENCE</scope>
    <source>
        <strain evidence="1">BECK_BZ123</strain>
    </source>
</reference>
<gene>
    <name evidence="1" type="ORF">BECKTC1821D_GA0114238_100452</name>
</gene>
<evidence type="ECO:0000313" key="1">
    <source>
        <dbReference type="EMBL" id="VFK38357.1"/>
    </source>
</evidence>
<protein>
    <recommendedName>
        <fullName evidence="2">PIN domain-containing protein</fullName>
    </recommendedName>
</protein>
<name>A0A450Y9Z9_9GAMM</name>
<dbReference type="InterPro" id="IPR029060">
    <property type="entry name" value="PIN-like_dom_sf"/>
</dbReference>
<proteinExistence type="predicted"/>
<dbReference type="SUPFAM" id="SSF88723">
    <property type="entry name" value="PIN domain-like"/>
    <property type="match status" value="1"/>
</dbReference>
<dbReference type="EMBL" id="CAADFS010000004">
    <property type="protein sequence ID" value="VFK38357.1"/>
    <property type="molecule type" value="Genomic_DNA"/>
</dbReference>
<accession>A0A450Y9Z9</accession>